<dbReference type="SUPFAM" id="SSF50630">
    <property type="entry name" value="Acid proteases"/>
    <property type="match status" value="1"/>
</dbReference>
<dbReference type="AlphaFoldDB" id="A0A3L6T092"/>
<name>A0A3L6T092_PANMI</name>
<sequence length="356" mass="37904">MGVGGSNGTDFSEAARGLLGMNRGQPTATRPFTYCIAPGDGPGLLVLAPPLNYTLLIEIPTSPFPQLLPYLGGDGLALAPPLNYTPLIEIPQPLPYFDRVAYSVQSEGIRVGAALLPIPRSVLAPDHTGAGQTMVDSGTQLTFLLADAYEVFKAEFASRTRALLVPLGKPGFVFQGVFEACFRAPEVRVAAAPGGGPRPARRGGGGRRGEAPVQGARGAARGGRRRRGVVPDGRELGHGGHVGVRDRALPAAECLGGVRPPERLRQVRASALRPHHPATRQRYTAENSVEHGAPRNTEHPELRQPLAFEVWQPIKEHLDPSEKITTLSNGPLTNFSNILLSDRNASSVIEVLSEGF</sequence>
<dbReference type="InterPro" id="IPR032799">
    <property type="entry name" value="TAXi_C"/>
</dbReference>
<feature type="region of interest" description="Disordered" evidence="1">
    <location>
        <begin position="190"/>
        <end position="242"/>
    </location>
</feature>
<dbReference type="InterPro" id="IPR021109">
    <property type="entry name" value="Peptidase_aspartic_dom_sf"/>
</dbReference>
<dbReference type="PANTHER" id="PTHR46692:SF1">
    <property type="entry name" value="NUCLEOSIDE HYDROLASE 3-RELATED"/>
    <property type="match status" value="1"/>
</dbReference>
<dbReference type="Proteomes" id="UP000275267">
    <property type="component" value="Unassembled WGS sequence"/>
</dbReference>
<dbReference type="STRING" id="4540.A0A3L6T092"/>
<dbReference type="PANTHER" id="PTHR46692">
    <property type="entry name" value="INOSINE-URIDINE PREFERRING NUCLEOSIDE HYDROLASE FAMILY PROTEIN"/>
    <property type="match status" value="1"/>
</dbReference>
<evidence type="ECO:0000256" key="1">
    <source>
        <dbReference type="SAM" id="MobiDB-lite"/>
    </source>
</evidence>
<reference evidence="4" key="1">
    <citation type="journal article" date="2019" name="Nat. Commun.">
        <title>The genome of broomcorn millet.</title>
        <authorList>
            <person name="Zou C."/>
            <person name="Miki D."/>
            <person name="Li D."/>
            <person name="Tang Q."/>
            <person name="Xiao L."/>
            <person name="Rajput S."/>
            <person name="Deng P."/>
            <person name="Jia W."/>
            <person name="Huang R."/>
            <person name="Zhang M."/>
            <person name="Sun Y."/>
            <person name="Hu J."/>
            <person name="Fu X."/>
            <person name="Schnable P.S."/>
            <person name="Li F."/>
            <person name="Zhang H."/>
            <person name="Feng B."/>
            <person name="Zhu X."/>
            <person name="Liu R."/>
            <person name="Schnable J.C."/>
            <person name="Zhu J.-K."/>
            <person name="Zhang H."/>
        </authorList>
    </citation>
    <scope>NUCLEOTIDE SEQUENCE [LARGE SCALE GENOMIC DNA]</scope>
</reference>
<evidence type="ECO:0000313" key="3">
    <source>
        <dbReference type="EMBL" id="RLN30159.1"/>
    </source>
</evidence>
<evidence type="ECO:0000313" key="4">
    <source>
        <dbReference type="Proteomes" id="UP000275267"/>
    </source>
</evidence>
<organism evidence="3 4">
    <name type="scientific">Panicum miliaceum</name>
    <name type="common">Proso millet</name>
    <name type="synonym">Broomcorn millet</name>
    <dbReference type="NCBI Taxonomy" id="4540"/>
    <lineage>
        <taxon>Eukaryota</taxon>
        <taxon>Viridiplantae</taxon>
        <taxon>Streptophyta</taxon>
        <taxon>Embryophyta</taxon>
        <taxon>Tracheophyta</taxon>
        <taxon>Spermatophyta</taxon>
        <taxon>Magnoliopsida</taxon>
        <taxon>Liliopsida</taxon>
        <taxon>Poales</taxon>
        <taxon>Poaceae</taxon>
        <taxon>PACMAD clade</taxon>
        <taxon>Panicoideae</taxon>
        <taxon>Panicodae</taxon>
        <taxon>Paniceae</taxon>
        <taxon>Panicinae</taxon>
        <taxon>Panicum</taxon>
        <taxon>Panicum sect. Panicum</taxon>
    </lineage>
</organism>
<gene>
    <name evidence="3" type="ORF">C2845_PM05G20500</name>
</gene>
<feature type="compositionally biased region" description="Basic and acidic residues" evidence="1">
    <location>
        <begin position="232"/>
        <end position="242"/>
    </location>
</feature>
<keyword evidence="4" id="KW-1185">Reference proteome</keyword>
<dbReference type="Gene3D" id="2.40.70.10">
    <property type="entry name" value="Acid Proteases"/>
    <property type="match status" value="1"/>
</dbReference>
<proteinExistence type="predicted"/>
<dbReference type="Pfam" id="PF14541">
    <property type="entry name" value="TAXi_C"/>
    <property type="match status" value="1"/>
</dbReference>
<evidence type="ECO:0000259" key="2">
    <source>
        <dbReference type="Pfam" id="PF14541"/>
    </source>
</evidence>
<dbReference type="EMBL" id="PQIB02000003">
    <property type="protein sequence ID" value="RLN30159.1"/>
    <property type="molecule type" value="Genomic_DNA"/>
</dbReference>
<accession>A0A3L6T092</accession>
<protein>
    <submittedName>
        <fullName evidence="3">Aspartic proteinase PCS1-like</fullName>
    </submittedName>
</protein>
<comment type="caution">
    <text evidence="3">The sequence shown here is derived from an EMBL/GenBank/DDBJ whole genome shotgun (WGS) entry which is preliminary data.</text>
</comment>
<dbReference type="OrthoDB" id="2747330at2759"/>
<feature type="domain" description="Xylanase inhibitor C-terminal" evidence="2">
    <location>
        <begin position="101"/>
        <end position="189"/>
    </location>
</feature>
<feature type="region of interest" description="Disordered" evidence="1">
    <location>
        <begin position="271"/>
        <end position="298"/>
    </location>
</feature>
<feature type="compositionally biased region" description="Basic and acidic residues" evidence="1">
    <location>
        <begin position="288"/>
        <end position="298"/>
    </location>
</feature>